<dbReference type="Gene3D" id="3.30.420.10">
    <property type="entry name" value="Ribonuclease H-like superfamily/Ribonuclease H"/>
    <property type="match status" value="1"/>
</dbReference>
<organism evidence="10 11">
    <name type="scientific">Saccharomycopsis crataegensis</name>
    <dbReference type="NCBI Taxonomy" id="43959"/>
    <lineage>
        <taxon>Eukaryota</taxon>
        <taxon>Fungi</taxon>
        <taxon>Dikarya</taxon>
        <taxon>Ascomycota</taxon>
        <taxon>Saccharomycotina</taxon>
        <taxon>Saccharomycetes</taxon>
        <taxon>Saccharomycopsidaceae</taxon>
        <taxon>Saccharomycopsis</taxon>
    </lineage>
</organism>
<keyword evidence="5" id="KW-0694">RNA-binding</keyword>
<sequence length="99" mass="11176">MVKESKGEATAALQEILKDGYTQVVTDNGKEFKSHDMKAFCIKTSIIHRRPPAYSSDLNSFIERYNLVIKQTSIKKRYIVYANPQGFSTAISKISSPMN</sequence>
<accession>A0AAV5QQM1</accession>
<dbReference type="GeneID" id="90074984"/>
<feature type="domain" description="Integrase catalytic" evidence="9">
    <location>
        <begin position="1"/>
        <end position="99"/>
    </location>
</feature>
<proteinExistence type="predicted"/>
<evidence type="ECO:0000256" key="7">
    <source>
        <dbReference type="ARBA" id="ARBA00025590"/>
    </source>
</evidence>
<comment type="function">
    <text evidence="7">Reverse transcriptase/ribonuclease H (RT) is a multifunctional enzyme that catalyzes the conversion of the retro-elements RNA genome into dsDNA within the VLP. The enzyme displays a DNA polymerase activity that can copy either DNA or RNA templates, and a ribonuclease H (RNase H) activity that cleaves the RNA strand of RNA-DNA heteroduplexes during plus-strand synthesis and hydrolyzes RNA primers. The conversion leads to a linear dsDNA copy of the retrotransposon that includes long terminal repeats (LTRs) at both ends.</text>
</comment>
<dbReference type="InterPro" id="IPR012337">
    <property type="entry name" value="RNaseH-like_sf"/>
</dbReference>
<evidence type="ECO:0000256" key="8">
    <source>
        <dbReference type="ARBA" id="ARBA00025615"/>
    </source>
</evidence>
<dbReference type="EMBL" id="BTFZ01000011">
    <property type="protein sequence ID" value="GMM37009.1"/>
    <property type="molecule type" value="Genomic_DNA"/>
</dbReference>
<evidence type="ECO:0000256" key="6">
    <source>
        <dbReference type="ARBA" id="ARBA00023242"/>
    </source>
</evidence>
<name>A0AAV5QQM1_9ASCO</name>
<keyword evidence="11" id="KW-1185">Reference proteome</keyword>
<evidence type="ECO:0000256" key="4">
    <source>
        <dbReference type="ARBA" id="ARBA00022490"/>
    </source>
</evidence>
<evidence type="ECO:0000256" key="2">
    <source>
        <dbReference type="ARBA" id="ARBA00004123"/>
    </source>
</evidence>
<evidence type="ECO:0000256" key="5">
    <source>
        <dbReference type="ARBA" id="ARBA00022884"/>
    </source>
</evidence>
<dbReference type="GO" id="GO:0003723">
    <property type="term" value="F:RNA binding"/>
    <property type="evidence" value="ECO:0007669"/>
    <property type="project" value="UniProtKB-KW"/>
</dbReference>
<reference evidence="10 11" key="1">
    <citation type="journal article" date="2023" name="Elife">
        <title>Identification of key yeast species and microbe-microbe interactions impacting larval growth of Drosophila in the wild.</title>
        <authorList>
            <person name="Mure A."/>
            <person name="Sugiura Y."/>
            <person name="Maeda R."/>
            <person name="Honda K."/>
            <person name="Sakurai N."/>
            <person name="Takahashi Y."/>
            <person name="Watada M."/>
            <person name="Katoh T."/>
            <person name="Gotoh A."/>
            <person name="Gotoh Y."/>
            <person name="Taniguchi I."/>
            <person name="Nakamura K."/>
            <person name="Hayashi T."/>
            <person name="Katayama T."/>
            <person name="Uemura T."/>
            <person name="Hattori Y."/>
        </authorList>
    </citation>
    <scope>NUCLEOTIDE SEQUENCE [LARGE SCALE GENOMIC DNA]</scope>
    <source>
        <strain evidence="10 11">SC-9</strain>
    </source>
</reference>
<dbReference type="RefSeq" id="XP_064854005.1">
    <property type="nucleotide sequence ID" value="XM_064997933.1"/>
</dbReference>
<dbReference type="PROSITE" id="PS50994">
    <property type="entry name" value="INTEGRASE"/>
    <property type="match status" value="1"/>
</dbReference>
<evidence type="ECO:0000256" key="3">
    <source>
        <dbReference type="ARBA" id="ARBA00004496"/>
    </source>
</evidence>
<comment type="subcellular location">
    <subcellularLocation>
        <location evidence="3">Cytoplasm</location>
    </subcellularLocation>
    <subcellularLocation>
        <location evidence="2">Nucleus</location>
    </subcellularLocation>
</comment>
<dbReference type="GO" id="GO:0004523">
    <property type="term" value="F:RNA-DNA hybrid ribonuclease activity"/>
    <property type="evidence" value="ECO:0007669"/>
    <property type="project" value="UniProtKB-EC"/>
</dbReference>
<dbReference type="SUPFAM" id="SSF53098">
    <property type="entry name" value="Ribonuclease H-like"/>
    <property type="match status" value="1"/>
</dbReference>
<dbReference type="GO" id="GO:0005737">
    <property type="term" value="C:cytoplasm"/>
    <property type="evidence" value="ECO:0007669"/>
    <property type="project" value="UniProtKB-SubCell"/>
</dbReference>
<dbReference type="GO" id="GO:0005634">
    <property type="term" value="C:nucleus"/>
    <property type="evidence" value="ECO:0007669"/>
    <property type="project" value="UniProtKB-SubCell"/>
</dbReference>
<evidence type="ECO:0000259" key="9">
    <source>
        <dbReference type="PROSITE" id="PS50994"/>
    </source>
</evidence>
<evidence type="ECO:0000313" key="10">
    <source>
        <dbReference type="EMBL" id="GMM37009.1"/>
    </source>
</evidence>
<protein>
    <recommendedName>
        <fullName evidence="9">Integrase catalytic domain-containing protein</fullName>
    </recommendedName>
</protein>
<dbReference type="InterPro" id="IPR036397">
    <property type="entry name" value="RNaseH_sf"/>
</dbReference>
<dbReference type="AlphaFoldDB" id="A0AAV5QQM1"/>
<dbReference type="Proteomes" id="UP001360560">
    <property type="component" value="Unassembled WGS sequence"/>
</dbReference>
<keyword evidence="4" id="KW-0963">Cytoplasm</keyword>
<evidence type="ECO:0000313" key="11">
    <source>
        <dbReference type="Proteomes" id="UP001360560"/>
    </source>
</evidence>
<evidence type="ECO:0000256" key="1">
    <source>
        <dbReference type="ARBA" id="ARBA00000077"/>
    </source>
</evidence>
<dbReference type="GO" id="GO:0015074">
    <property type="term" value="P:DNA integration"/>
    <property type="evidence" value="ECO:0007669"/>
    <property type="project" value="InterPro"/>
</dbReference>
<keyword evidence="6" id="KW-0539">Nucleus</keyword>
<comment type="caution">
    <text evidence="10">The sequence shown here is derived from an EMBL/GenBank/DDBJ whole genome shotgun (WGS) entry which is preliminary data.</text>
</comment>
<comment type="catalytic activity">
    <reaction evidence="1">
        <text>Endonucleolytic cleavage to 5'-phosphomonoester.</text>
        <dbReference type="EC" id="3.1.26.4"/>
    </reaction>
</comment>
<comment type="function">
    <text evidence="8">Integrase (IN) targets the VLP to the nucleus, where a subparticle preintegration complex (PIC) containing at least integrase and the newly synthesized dsDNA copy of the retrotransposon must transit the nuclear membrane. Once in the nucleus, integrase performs the integration of the dsDNA into the host genome.</text>
</comment>
<dbReference type="InterPro" id="IPR001584">
    <property type="entry name" value="Integrase_cat-core"/>
</dbReference>
<gene>
    <name evidence="10" type="ORF">DASC09_043340</name>
</gene>